<sequence>MFQKLSKDNLIAKIMLVTVVGVFFIALIAIRLNGVAVDTRNKVRSDDLDKIKNVIETYKSRHGKFVNGRRSLTKGQAEGNSGVFYGKDSSSNFPSSYLPTEDFPTDPSDSSYYVVEVTNANNGEYVLFAPKMEKK</sequence>
<dbReference type="AlphaFoldDB" id="A0A0G0Z7Y0"/>
<gene>
    <name evidence="2" type="ORF">UU65_C0003G0173</name>
</gene>
<dbReference type="EMBL" id="LCBL01000003">
    <property type="protein sequence ID" value="KKS09118.1"/>
    <property type="molecule type" value="Genomic_DNA"/>
</dbReference>
<organism evidence="2 3">
    <name type="scientific">candidate division CPR2 bacterium GW2011_GWC1_41_48</name>
    <dbReference type="NCBI Taxonomy" id="1618344"/>
    <lineage>
        <taxon>Bacteria</taxon>
        <taxon>Bacteria division CPR2</taxon>
    </lineage>
</organism>
<reference evidence="2 3" key="1">
    <citation type="journal article" date="2015" name="Nature">
        <title>rRNA introns, odd ribosomes, and small enigmatic genomes across a large radiation of phyla.</title>
        <authorList>
            <person name="Brown C.T."/>
            <person name="Hug L.A."/>
            <person name="Thomas B.C."/>
            <person name="Sharon I."/>
            <person name="Castelle C.J."/>
            <person name="Singh A."/>
            <person name="Wilkins M.J."/>
            <person name="Williams K.H."/>
            <person name="Banfield J.F."/>
        </authorList>
    </citation>
    <scope>NUCLEOTIDE SEQUENCE [LARGE SCALE GENOMIC DNA]</scope>
</reference>
<evidence type="ECO:0000313" key="3">
    <source>
        <dbReference type="Proteomes" id="UP000033869"/>
    </source>
</evidence>
<keyword evidence="1" id="KW-1133">Transmembrane helix</keyword>
<keyword evidence="1" id="KW-0472">Membrane</keyword>
<accession>A0A0G0Z7Y0</accession>
<dbReference type="Proteomes" id="UP000033869">
    <property type="component" value="Unassembled WGS sequence"/>
</dbReference>
<evidence type="ECO:0000313" key="2">
    <source>
        <dbReference type="EMBL" id="KKS09118.1"/>
    </source>
</evidence>
<evidence type="ECO:0000256" key="1">
    <source>
        <dbReference type="SAM" id="Phobius"/>
    </source>
</evidence>
<dbReference type="Gene3D" id="3.30.700.10">
    <property type="entry name" value="Glycoprotein, Type 4 Pilin"/>
    <property type="match status" value="1"/>
</dbReference>
<keyword evidence="1" id="KW-0812">Transmembrane</keyword>
<name>A0A0G0Z7Y0_UNCC2</name>
<feature type="transmembrane region" description="Helical" evidence="1">
    <location>
        <begin position="12"/>
        <end position="32"/>
    </location>
</feature>
<protein>
    <recommendedName>
        <fullName evidence="4">Type II secretion system protein GspG C-terminal domain-containing protein</fullName>
    </recommendedName>
</protein>
<evidence type="ECO:0008006" key="4">
    <source>
        <dbReference type="Google" id="ProtNLM"/>
    </source>
</evidence>
<proteinExistence type="predicted"/>
<comment type="caution">
    <text evidence="2">The sequence shown here is derived from an EMBL/GenBank/DDBJ whole genome shotgun (WGS) entry which is preliminary data.</text>
</comment>